<proteinExistence type="predicted"/>
<dbReference type="EMBL" id="JACIEF010000001">
    <property type="protein sequence ID" value="MBB4107165.1"/>
    <property type="molecule type" value="Genomic_DNA"/>
</dbReference>
<evidence type="ECO:0000313" key="2">
    <source>
        <dbReference type="EMBL" id="GGH06110.1"/>
    </source>
</evidence>
<dbReference type="AlphaFoldDB" id="A0A7W6KAJ3"/>
<dbReference type="InterPro" id="IPR023809">
    <property type="entry name" value="Thiopep_bacteriocin_synth_dom"/>
</dbReference>
<dbReference type="EMBL" id="BMHZ01000002">
    <property type="protein sequence ID" value="GGH06110.1"/>
    <property type="molecule type" value="Genomic_DNA"/>
</dbReference>
<dbReference type="Proteomes" id="UP000532273">
    <property type="component" value="Unassembled WGS sequence"/>
</dbReference>
<evidence type="ECO:0000313" key="5">
    <source>
        <dbReference type="Proteomes" id="UP000642938"/>
    </source>
</evidence>
<evidence type="ECO:0000259" key="1">
    <source>
        <dbReference type="Pfam" id="PF14028"/>
    </source>
</evidence>
<keyword evidence="5" id="KW-1185">Reference proteome</keyword>
<evidence type="ECO:0000313" key="4">
    <source>
        <dbReference type="Proteomes" id="UP000532273"/>
    </source>
</evidence>
<organism evidence="3 4">
    <name type="scientific">Pedobacter zeae</name>
    <dbReference type="NCBI Taxonomy" id="1737356"/>
    <lineage>
        <taxon>Bacteria</taxon>
        <taxon>Pseudomonadati</taxon>
        <taxon>Bacteroidota</taxon>
        <taxon>Sphingobacteriia</taxon>
        <taxon>Sphingobacteriales</taxon>
        <taxon>Sphingobacteriaceae</taxon>
        <taxon>Pedobacter</taxon>
    </lineage>
</organism>
<feature type="domain" description="Thiopeptide-type bacteriocin biosynthesis" evidence="1">
    <location>
        <begin position="8"/>
        <end position="264"/>
    </location>
</feature>
<dbReference type="NCBIfam" id="TIGR03891">
    <property type="entry name" value="thiopep_ocin"/>
    <property type="match status" value="1"/>
</dbReference>
<dbReference type="Proteomes" id="UP000642938">
    <property type="component" value="Unassembled WGS sequence"/>
</dbReference>
<reference evidence="2" key="1">
    <citation type="journal article" date="2014" name="Int. J. Syst. Evol. Microbiol.">
        <title>Complete genome of a new Firmicutes species belonging to the dominant human colonic microbiota ('Ruminococcus bicirculans') reveals two chromosomes and a selective capacity to utilize plant glucans.</title>
        <authorList>
            <consortium name="NISC Comparative Sequencing Program"/>
            <person name="Wegmann U."/>
            <person name="Louis P."/>
            <person name="Goesmann A."/>
            <person name="Henrissat B."/>
            <person name="Duncan S.H."/>
            <person name="Flint H.J."/>
        </authorList>
    </citation>
    <scope>NUCLEOTIDE SEQUENCE</scope>
    <source>
        <strain evidence="2">CGMCC 1.15287</strain>
    </source>
</reference>
<evidence type="ECO:0000313" key="3">
    <source>
        <dbReference type="EMBL" id="MBB4107165.1"/>
    </source>
</evidence>
<reference evidence="5" key="2">
    <citation type="journal article" date="2019" name="Int. J. Syst. Evol. Microbiol.">
        <title>The Global Catalogue of Microorganisms (GCM) 10K type strain sequencing project: providing services to taxonomists for standard genome sequencing and annotation.</title>
        <authorList>
            <consortium name="The Broad Institute Genomics Platform"/>
            <consortium name="The Broad Institute Genome Sequencing Center for Infectious Disease"/>
            <person name="Wu L."/>
            <person name="Ma J."/>
        </authorList>
    </citation>
    <scope>NUCLEOTIDE SEQUENCE [LARGE SCALE GENOMIC DNA]</scope>
    <source>
        <strain evidence="5">CGMCC 1.15287</strain>
    </source>
</reference>
<sequence>MNKQEEKWLSLYIFYNENADGLLKELIYPFIRQWHRPWFFIRYWEGGNHIRLRLKAAENEHEAIIKALSLDNAAVTRILTTQYEPEIDRYGNDESITWAEQYFECSSQYILNWLVKREINQSVIAQAIKLHLTLLHTLKWDDEALVELCNFFLAGWLPKLYNPADPKEKQRIFWLNQFEKVFVPVKNQTLQACSQFWQQLNSPVAELNLMEYLLKTTGVISSYQKMDFEKKKMFQVISGFMHMNNNRLGISNDEEAYIMYVIRACLQFIHENSIQQS</sequence>
<protein>
    <submittedName>
        <fullName evidence="2">Lantibiotic biosynthesis protein</fullName>
    </submittedName>
    <submittedName>
        <fullName evidence="3">Thiopeptide-type bacteriocin biosynthesis protein</fullName>
    </submittedName>
</protein>
<gene>
    <name evidence="2" type="ORF">GCM10007422_22620</name>
    <name evidence="3" type="ORF">GGQ60_001125</name>
</gene>
<reference evidence="2" key="4">
    <citation type="submission" date="2024-05" db="EMBL/GenBank/DDBJ databases">
        <authorList>
            <person name="Sun Q."/>
            <person name="Zhou Y."/>
        </authorList>
    </citation>
    <scope>NUCLEOTIDE SEQUENCE</scope>
    <source>
        <strain evidence="2">CGMCC 1.15287</strain>
    </source>
</reference>
<dbReference type="RefSeq" id="WP_183760640.1">
    <property type="nucleotide sequence ID" value="NZ_BMHZ01000002.1"/>
</dbReference>
<dbReference type="Pfam" id="PF14028">
    <property type="entry name" value="Lant_dehydr_C"/>
    <property type="match status" value="1"/>
</dbReference>
<reference evidence="3 4" key="3">
    <citation type="submission" date="2020-08" db="EMBL/GenBank/DDBJ databases">
        <title>Genomic Encyclopedia of Type Strains, Phase IV (KMG-IV): sequencing the most valuable type-strain genomes for metagenomic binning, comparative biology and taxonomic classification.</title>
        <authorList>
            <person name="Goeker M."/>
        </authorList>
    </citation>
    <scope>NUCLEOTIDE SEQUENCE [LARGE SCALE GENOMIC DNA]</scope>
    <source>
        <strain evidence="3 4">DSM 100774</strain>
    </source>
</reference>
<comment type="caution">
    <text evidence="3">The sequence shown here is derived from an EMBL/GenBank/DDBJ whole genome shotgun (WGS) entry which is preliminary data.</text>
</comment>
<accession>A0A7W6KAJ3</accession>
<name>A0A7W6KAJ3_9SPHI</name>